<dbReference type="CDD" id="cd09597">
    <property type="entry name" value="M4_TLP"/>
    <property type="match status" value="1"/>
</dbReference>
<dbReference type="GO" id="GO:0004222">
    <property type="term" value="F:metalloendopeptidase activity"/>
    <property type="evidence" value="ECO:0007669"/>
    <property type="project" value="InterPro"/>
</dbReference>
<organism evidence="9 10">
    <name type="scientific">Patellaria atrata CBS 101060</name>
    <dbReference type="NCBI Taxonomy" id="1346257"/>
    <lineage>
        <taxon>Eukaryota</taxon>
        <taxon>Fungi</taxon>
        <taxon>Dikarya</taxon>
        <taxon>Ascomycota</taxon>
        <taxon>Pezizomycotina</taxon>
        <taxon>Dothideomycetes</taxon>
        <taxon>Dothideomycetes incertae sedis</taxon>
        <taxon>Patellariales</taxon>
        <taxon>Patellariaceae</taxon>
        <taxon>Patellaria</taxon>
    </lineage>
</organism>
<evidence type="ECO:0000259" key="7">
    <source>
        <dbReference type="Pfam" id="PF01447"/>
    </source>
</evidence>
<dbReference type="PANTHER" id="PTHR43579:SF1">
    <property type="entry name" value="NEUTRAL METALLOPROTEINASE"/>
    <property type="match status" value="1"/>
</dbReference>
<keyword evidence="6 9" id="KW-0482">Metalloprotease</keyword>
<sequence>SVHYERNFNNALWDGTRMIFGDGDGIYFDAFTDSLDVVAHELTHAVTQYTAGLEYSGQSGALNESVSDVFACMAEQWHFRQTSATADWLLGQTLFPVARRGAALRSLKAPGTAYDDEILGRDPQPATMAGYRPLPDDADNDYGGVHLYSGIPNHAFYLVAMALGGNSWEKPGQIWYKTLTGGKIGSRVDFAGFAKVTVEMARMLYGESVALSVKGAWEKVGVLTSANAGR</sequence>
<dbReference type="OrthoDB" id="5332336at2759"/>
<dbReference type="GO" id="GO:0006508">
    <property type="term" value="P:proteolysis"/>
    <property type="evidence" value="ECO:0007669"/>
    <property type="project" value="UniProtKB-KW"/>
</dbReference>
<keyword evidence="10" id="KW-1185">Reference proteome</keyword>
<dbReference type="PANTHER" id="PTHR43579">
    <property type="match status" value="1"/>
</dbReference>
<dbReference type="EMBL" id="MU006092">
    <property type="protein sequence ID" value="KAF2840739.1"/>
    <property type="molecule type" value="Genomic_DNA"/>
</dbReference>
<name>A0A9P4SE78_9PEZI</name>
<keyword evidence="4" id="KW-0378">Hydrolase</keyword>
<dbReference type="InterPro" id="IPR001570">
    <property type="entry name" value="Peptidase_M4_C_domain"/>
</dbReference>
<feature type="domain" description="Peptidase M4" evidence="7">
    <location>
        <begin position="2"/>
        <end position="48"/>
    </location>
</feature>
<evidence type="ECO:0000256" key="1">
    <source>
        <dbReference type="ARBA" id="ARBA00009388"/>
    </source>
</evidence>
<comment type="similarity">
    <text evidence="1">Belongs to the peptidase M4 family.</text>
</comment>
<dbReference type="SUPFAM" id="SSF55486">
    <property type="entry name" value="Metalloproteases ('zincins'), catalytic domain"/>
    <property type="match status" value="1"/>
</dbReference>
<proteinExistence type="inferred from homology"/>
<keyword evidence="2" id="KW-0645">Protease</keyword>
<reference evidence="9" key="1">
    <citation type="journal article" date="2020" name="Stud. Mycol.">
        <title>101 Dothideomycetes genomes: a test case for predicting lifestyles and emergence of pathogens.</title>
        <authorList>
            <person name="Haridas S."/>
            <person name="Albert R."/>
            <person name="Binder M."/>
            <person name="Bloem J."/>
            <person name="Labutti K."/>
            <person name="Salamov A."/>
            <person name="Andreopoulos B."/>
            <person name="Baker S."/>
            <person name="Barry K."/>
            <person name="Bills G."/>
            <person name="Bluhm B."/>
            <person name="Cannon C."/>
            <person name="Castanera R."/>
            <person name="Culley D."/>
            <person name="Daum C."/>
            <person name="Ezra D."/>
            <person name="Gonzalez J."/>
            <person name="Henrissat B."/>
            <person name="Kuo A."/>
            <person name="Liang C."/>
            <person name="Lipzen A."/>
            <person name="Lutzoni F."/>
            <person name="Magnuson J."/>
            <person name="Mondo S."/>
            <person name="Nolan M."/>
            <person name="Ohm R."/>
            <person name="Pangilinan J."/>
            <person name="Park H.-J."/>
            <person name="Ramirez L."/>
            <person name="Alfaro M."/>
            <person name="Sun H."/>
            <person name="Tritt A."/>
            <person name="Yoshinaga Y."/>
            <person name="Zwiers L.-H."/>
            <person name="Turgeon B."/>
            <person name="Goodwin S."/>
            <person name="Spatafora J."/>
            <person name="Crous P."/>
            <person name="Grigoriev I."/>
        </authorList>
    </citation>
    <scope>NUCLEOTIDE SEQUENCE</scope>
    <source>
        <strain evidence="9">CBS 101060</strain>
    </source>
</reference>
<feature type="domain" description="Peptidase M4 C-terminal" evidence="8">
    <location>
        <begin position="51"/>
        <end position="222"/>
    </location>
</feature>
<evidence type="ECO:0000259" key="8">
    <source>
        <dbReference type="Pfam" id="PF02868"/>
    </source>
</evidence>
<dbReference type="Pfam" id="PF02868">
    <property type="entry name" value="Peptidase_M4_C"/>
    <property type="match status" value="1"/>
</dbReference>
<evidence type="ECO:0000256" key="4">
    <source>
        <dbReference type="ARBA" id="ARBA00022801"/>
    </source>
</evidence>
<dbReference type="InterPro" id="IPR023612">
    <property type="entry name" value="Peptidase_M4"/>
</dbReference>
<feature type="non-terminal residue" evidence="9">
    <location>
        <position position="1"/>
    </location>
</feature>
<dbReference type="AlphaFoldDB" id="A0A9P4SE78"/>
<dbReference type="Proteomes" id="UP000799429">
    <property type="component" value="Unassembled WGS sequence"/>
</dbReference>
<evidence type="ECO:0000313" key="10">
    <source>
        <dbReference type="Proteomes" id="UP000799429"/>
    </source>
</evidence>
<dbReference type="Pfam" id="PF01447">
    <property type="entry name" value="Peptidase_M4"/>
    <property type="match status" value="1"/>
</dbReference>
<comment type="caution">
    <text evidence="9">The sequence shown here is derived from an EMBL/GenBank/DDBJ whole genome shotgun (WGS) entry which is preliminary data.</text>
</comment>
<dbReference type="InterPro" id="IPR052759">
    <property type="entry name" value="Metalloprotease_M4"/>
</dbReference>
<keyword evidence="3" id="KW-0479">Metal-binding</keyword>
<gene>
    <name evidence="9" type="ORF">M501DRAFT_930987</name>
</gene>
<evidence type="ECO:0000256" key="5">
    <source>
        <dbReference type="ARBA" id="ARBA00022833"/>
    </source>
</evidence>
<evidence type="ECO:0000256" key="6">
    <source>
        <dbReference type="ARBA" id="ARBA00023049"/>
    </source>
</evidence>
<dbReference type="GO" id="GO:0046872">
    <property type="term" value="F:metal ion binding"/>
    <property type="evidence" value="ECO:0007669"/>
    <property type="project" value="UniProtKB-KW"/>
</dbReference>
<evidence type="ECO:0000256" key="2">
    <source>
        <dbReference type="ARBA" id="ARBA00022670"/>
    </source>
</evidence>
<dbReference type="Gene3D" id="3.10.170.10">
    <property type="match status" value="1"/>
</dbReference>
<dbReference type="InterPro" id="IPR013856">
    <property type="entry name" value="Peptidase_M4_domain"/>
</dbReference>
<protein>
    <submittedName>
        <fullName evidence="9">Metalloprotease</fullName>
    </submittedName>
</protein>
<dbReference type="InterPro" id="IPR027268">
    <property type="entry name" value="Peptidase_M4/M1_CTD_sf"/>
</dbReference>
<dbReference type="PRINTS" id="PR00730">
    <property type="entry name" value="THERMOLYSIN"/>
</dbReference>
<evidence type="ECO:0000256" key="3">
    <source>
        <dbReference type="ARBA" id="ARBA00022723"/>
    </source>
</evidence>
<keyword evidence="5" id="KW-0862">Zinc</keyword>
<dbReference type="Gene3D" id="1.10.390.10">
    <property type="entry name" value="Neutral Protease Domain 2"/>
    <property type="match status" value="1"/>
</dbReference>
<evidence type="ECO:0000313" key="9">
    <source>
        <dbReference type="EMBL" id="KAF2840739.1"/>
    </source>
</evidence>
<accession>A0A9P4SE78</accession>